<dbReference type="RefSeq" id="WP_201647835.1">
    <property type="nucleotide sequence ID" value="NZ_CP068053.1"/>
</dbReference>
<protein>
    <submittedName>
        <fullName evidence="1">Uncharacterized protein</fullName>
    </submittedName>
</protein>
<evidence type="ECO:0000313" key="2">
    <source>
        <dbReference type="Proteomes" id="UP000595254"/>
    </source>
</evidence>
<reference evidence="1 2" key="1">
    <citation type="submission" date="2021-01" db="EMBL/GenBank/DDBJ databases">
        <title>FDA dAtabase for Regulatory Grade micrObial Sequences (FDA-ARGOS): Supporting development and validation of Infectious Disease Dx tests.</title>
        <authorList>
            <person name="Nelson B."/>
            <person name="Plummer A."/>
            <person name="Tallon L."/>
            <person name="Sadzewicz L."/>
            <person name="Zhao X."/>
            <person name="Boylan J."/>
            <person name="Ott S."/>
            <person name="Bowen H."/>
            <person name="Vavikolanu K."/>
            <person name="Mehta A."/>
            <person name="Aluvathingal J."/>
            <person name="Nadendla S."/>
            <person name="Myers T."/>
            <person name="Yan Y."/>
            <person name="Sichtig H."/>
        </authorList>
    </citation>
    <scope>NUCLEOTIDE SEQUENCE [LARGE SCALE GENOMIC DNA]</scope>
    <source>
        <strain evidence="1 2">FDAARGOS_1161</strain>
    </source>
</reference>
<evidence type="ECO:0000313" key="1">
    <source>
        <dbReference type="EMBL" id="QQT00713.1"/>
    </source>
</evidence>
<proteinExistence type="predicted"/>
<organism evidence="1 2">
    <name type="scientific">Peribacillus psychrosaccharolyticus</name>
    <name type="common">Bacillus psychrosaccharolyticus</name>
    <dbReference type="NCBI Taxonomy" id="1407"/>
    <lineage>
        <taxon>Bacteria</taxon>
        <taxon>Bacillati</taxon>
        <taxon>Bacillota</taxon>
        <taxon>Bacilli</taxon>
        <taxon>Bacillales</taxon>
        <taxon>Bacillaceae</taxon>
        <taxon>Peribacillus</taxon>
    </lineage>
</organism>
<name>A0A974NNA9_PERPY</name>
<keyword evidence="2" id="KW-1185">Reference proteome</keyword>
<sequence>MNSESFRNEIVRLINEAKEEGLPYVDIVSGDVHRNLGGYPSRIHQMPTCCDAMYALKSDHDEVIYSPPKGKGATLQIRYHLTTTNDPSNLSSRIPPIGNTKVKLPNTLRGRSLHTKIIPTVCNLKNMLTKLVEVNGDISRLKQWEKRSYFAYQLGSIKEELLAAEPNEQIKLIRNHILNGDPSHFGASCIDIYLVAYVSETIGLGKDIFFHYIKIMGISDKPNSAQAIWQVGKGDGVYLGILNDNGTVRDWDFIAAWING</sequence>
<dbReference type="EMBL" id="CP068053">
    <property type="protein sequence ID" value="QQT00713.1"/>
    <property type="molecule type" value="Genomic_DNA"/>
</dbReference>
<dbReference type="AlphaFoldDB" id="A0A974NNA9"/>
<dbReference type="Proteomes" id="UP000595254">
    <property type="component" value="Chromosome"/>
</dbReference>
<accession>A0A974NNA9</accession>
<dbReference type="KEGG" id="ppsr:I6J18_01900"/>
<gene>
    <name evidence="1" type="ORF">I6J18_01900</name>
</gene>